<dbReference type="Proteomes" id="UP000007431">
    <property type="component" value="Unassembled WGS sequence"/>
</dbReference>
<feature type="compositionally biased region" description="Polar residues" evidence="1">
    <location>
        <begin position="369"/>
        <end position="379"/>
    </location>
</feature>
<dbReference type="AlphaFoldDB" id="D8QGU9"/>
<feature type="region of interest" description="Disordered" evidence="1">
    <location>
        <begin position="363"/>
        <end position="390"/>
    </location>
</feature>
<evidence type="ECO:0000313" key="2">
    <source>
        <dbReference type="EMBL" id="EFI92557.1"/>
    </source>
</evidence>
<accession>D8QGU9</accession>
<proteinExistence type="predicted"/>
<feature type="compositionally biased region" description="Polar residues" evidence="1">
    <location>
        <begin position="107"/>
        <end position="118"/>
    </location>
</feature>
<organism evidence="3">
    <name type="scientific">Schizophyllum commune (strain H4-8 / FGSC 9210)</name>
    <name type="common">Split gill fungus</name>
    <dbReference type="NCBI Taxonomy" id="578458"/>
    <lineage>
        <taxon>Eukaryota</taxon>
        <taxon>Fungi</taxon>
        <taxon>Dikarya</taxon>
        <taxon>Basidiomycota</taxon>
        <taxon>Agaricomycotina</taxon>
        <taxon>Agaricomycetes</taxon>
        <taxon>Agaricomycetidae</taxon>
        <taxon>Agaricales</taxon>
        <taxon>Schizophyllaceae</taxon>
        <taxon>Schizophyllum</taxon>
    </lineage>
</organism>
<feature type="region of interest" description="Disordered" evidence="1">
    <location>
        <begin position="1"/>
        <end position="129"/>
    </location>
</feature>
<reference evidence="2 3" key="1">
    <citation type="journal article" date="2010" name="Nat. Biotechnol.">
        <title>Genome sequence of the model mushroom Schizophyllum commune.</title>
        <authorList>
            <person name="Ohm R.A."/>
            <person name="de Jong J.F."/>
            <person name="Lugones L.G."/>
            <person name="Aerts A."/>
            <person name="Kothe E."/>
            <person name="Stajich J.E."/>
            <person name="de Vries R.P."/>
            <person name="Record E."/>
            <person name="Levasseur A."/>
            <person name="Baker S.E."/>
            <person name="Bartholomew K.A."/>
            <person name="Coutinho P.M."/>
            <person name="Erdmann S."/>
            <person name="Fowler T.J."/>
            <person name="Gathman A.C."/>
            <person name="Lombard V."/>
            <person name="Henrissat B."/>
            <person name="Knabe N."/>
            <person name="Kuees U."/>
            <person name="Lilly W.W."/>
            <person name="Lindquist E."/>
            <person name="Lucas S."/>
            <person name="Magnuson J.K."/>
            <person name="Piumi F."/>
            <person name="Raudaskoski M."/>
            <person name="Salamov A."/>
            <person name="Schmutz J."/>
            <person name="Schwarze F.W.M.R."/>
            <person name="vanKuyk P.A."/>
            <person name="Horton J.S."/>
            <person name="Grigoriev I.V."/>
            <person name="Woesten H.A.B."/>
        </authorList>
    </citation>
    <scope>NUCLEOTIDE SEQUENCE [LARGE SCALE GENOMIC DNA]</scope>
    <source>
        <strain evidence="3">H4-8 / FGSC 9210</strain>
    </source>
</reference>
<gene>
    <name evidence="2" type="ORF">SCHCODRAFT_237693</name>
</gene>
<dbReference type="GeneID" id="9597884"/>
<evidence type="ECO:0000256" key="1">
    <source>
        <dbReference type="SAM" id="MobiDB-lite"/>
    </source>
</evidence>
<keyword evidence="3" id="KW-1185">Reference proteome</keyword>
<dbReference type="HOGENOM" id="CLU_790245_0_0_1"/>
<dbReference type="RefSeq" id="XP_003027460.1">
    <property type="nucleotide sequence ID" value="XM_003027414.1"/>
</dbReference>
<dbReference type="STRING" id="578458.D8QGU9"/>
<dbReference type="EMBL" id="GL377312">
    <property type="protein sequence ID" value="EFI92557.1"/>
    <property type="molecule type" value="Genomic_DNA"/>
</dbReference>
<feature type="compositionally biased region" description="Low complexity" evidence="1">
    <location>
        <begin position="70"/>
        <end position="79"/>
    </location>
</feature>
<sequence>MSSPARLSAKERLRKARHDTLRRRDATTGLAIVGKAQSAARDSQRAQKKRTRLPQTPSRQSARLIKKLAKSPPAKKPSSTDSTESFESNIDRASDVDYTATPERGQGSRNQKQGSSYHTPEGKLFKTIGRPRPDQLAATFISEDGILRCAGTGQSNENGTVQFCHVADRSISSVEKRQLEMVMGHEPDGLNLDTRLNLIPLCVELHIPMDLGKVILLPTAPWLSKLRTALASKEVKGWTKRRAPRANSEHYLFHEDVFSPDTVVDVRIVPLLKQWSKESGIQYITRNKKGKIIRQLFEPPFTTKKGEPVIPLMKVKCSPFFLAFKANWALTKPNAGKEPKYAKSDVRELKRIGELMRREIDDLKEQMPADNNANQQMSVDNDGAAFFSSS</sequence>
<dbReference type="InParanoid" id="D8QGU9"/>
<name>D8QGU9_SCHCM</name>
<dbReference type="OrthoDB" id="3133596at2759"/>
<dbReference type="eggNOG" id="ENOG502RBMK">
    <property type="taxonomic scope" value="Eukaryota"/>
</dbReference>
<protein>
    <submittedName>
        <fullName evidence="2">Uncharacterized protein</fullName>
    </submittedName>
</protein>
<dbReference type="VEuPathDB" id="FungiDB:SCHCODRAFT_02680990"/>
<evidence type="ECO:0000313" key="3">
    <source>
        <dbReference type="Proteomes" id="UP000007431"/>
    </source>
</evidence>
<dbReference type="KEGG" id="scm:SCHCO_02680990"/>